<keyword evidence="6" id="KW-1185">Reference proteome</keyword>
<gene>
    <name evidence="5" type="ORF">AsAng_0053490</name>
</gene>
<evidence type="ECO:0000259" key="3">
    <source>
        <dbReference type="Pfam" id="PF18962"/>
    </source>
</evidence>
<dbReference type="Pfam" id="PF18962">
    <property type="entry name" value="Por_Secre_tail"/>
    <property type="match status" value="1"/>
</dbReference>
<dbReference type="InterPro" id="IPR049492">
    <property type="entry name" value="BD-FAE-like_dom"/>
</dbReference>
<evidence type="ECO:0000313" key="5">
    <source>
        <dbReference type="EMBL" id="BDS14568.1"/>
    </source>
</evidence>
<feature type="domain" description="Secretion system C-terminal sorting" evidence="3">
    <location>
        <begin position="344"/>
        <end position="417"/>
    </location>
</feature>
<evidence type="ECO:0000256" key="2">
    <source>
        <dbReference type="SAM" id="SignalP"/>
    </source>
</evidence>
<dbReference type="SUPFAM" id="SSF53474">
    <property type="entry name" value="alpha/beta-Hydrolases"/>
    <property type="match status" value="1"/>
</dbReference>
<dbReference type="InterPro" id="IPR029058">
    <property type="entry name" value="AB_hydrolase_fold"/>
</dbReference>
<accession>A0A915YKQ0</accession>
<feature type="chain" id="PRO_5037688324" evidence="2">
    <location>
        <begin position="22"/>
        <end position="418"/>
    </location>
</feature>
<dbReference type="AlphaFoldDB" id="A0A915YKQ0"/>
<protein>
    <submittedName>
        <fullName evidence="5">T9SS type A sorting domain-containing protein</fullName>
    </submittedName>
</protein>
<evidence type="ECO:0000259" key="4">
    <source>
        <dbReference type="Pfam" id="PF20434"/>
    </source>
</evidence>
<evidence type="ECO:0000256" key="1">
    <source>
        <dbReference type="ARBA" id="ARBA00022801"/>
    </source>
</evidence>
<dbReference type="PANTHER" id="PTHR48081">
    <property type="entry name" value="AB HYDROLASE SUPERFAMILY PROTEIN C4A8.06C"/>
    <property type="match status" value="1"/>
</dbReference>
<reference evidence="5" key="1">
    <citation type="submission" date="2022-09" db="EMBL/GenBank/DDBJ databases">
        <title>Aureispira anguillicida sp. nov., isolated from Leptocephalus of Japanese eel Anguilla japonica.</title>
        <authorList>
            <person name="Yuasa K."/>
            <person name="Mekata T."/>
            <person name="Ikunari K."/>
        </authorList>
    </citation>
    <scope>NUCLEOTIDE SEQUENCE</scope>
    <source>
        <strain evidence="5">EL160426</strain>
    </source>
</reference>
<organism evidence="5 6">
    <name type="scientific">Aureispira anguillae</name>
    <dbReference type="NCBI Taxonomy" id="2864201"/>
    <lineage>
        <taxon>Bacteria</taxon>
        <taxon>Pseudomonadati</taxon>
        <taxon>Bacteroidota</taxon>
        <taxon>Saprospiria</taxon>
        <taxon>Saprospirales</taxon>
        <taxon>Saprospiraceae</taxon>
        <taxon>Aureispira</taxon>
    </lineage>
</organism>
<dbReference type="InterPro" id="IPR026444">
    <property type="entry name" value="Secre_tail"/>
</dbReference>
<dbReference type="GO" id="GO:0016787">
    <property type="term" value="F:hydrolase activity"/>
    <property type="evidence" value="ECO:0007669"/>
    <property type="project" value="UniProtKB-KW"/>
</dbReference>
<dbReference type="Proteomes" id="UP001060919">
    <property type="component" value="Chromosome"/>
</dbReference>
<dbReference type="Pfam" id="PF20434">
    <property type="entry name" value="BD-FAE"/>
    <property type="match status" value="1"/>
</dbReference>
<dbReference type="Gene3D" id="3.40.50.1820">
    <property type="entry name" value="alpha/beta hydrolase"/>
    <property type="match status" value="1"/>
</dbReference>
<feature type="signal peptide" evidence="2">
    <location>
        <begin position="1"/>
        <end position="21"/>
    </location>
</feature>
<dbReference type="KEGG" id="aup:AsAng_0053490"/>
<dbReference type="RefSeq" id="WP_264789787.1">
    <property type="nucleotide sequence ID" value="NZ_AP026867.1"/>
</dbReference>
<dbReference type="InterPro" id="IPR050300">
    <property type="entry name" value="GDXG_lipolytic_enzyme"/>
</dbReference>
<sequence length="418" mass="46767">MKQGVIYFLLSFCVLISTIQAQPGRYQQAIFSQKNVLTNIQYGSADSYDALGLNIPLPQHLDVYEPLGDTATKRPLVMVFFGGAFLIGDKSMQDVVAWCDSLTAYGYVCAAVNYRIGFNVLSSVSSIRAGYRGVQDARAAVRYMKEFHQQFRIDTNLIFMVGNSAGTINAVQTAYASESDRPIETYGVAGTLDDNRDLGCLDCSGNSYQHTVDIAGVIGCWGAVIDLDGLDSSDSAPIIMFHGTDDTVVPIDSGAPFSNSATFPTMYGSRQIHHKRTQLGLASELHVYQGEPHNFYYDVALFPNNYWDTIWHLSHPFLCDINPYCNTVLSTNSIAETTTSVFEVHPNPANTFINIEFLAPEKLEQKLLTVYTLLGQKMETYQVKDDQFYLDVREWERGVYLLKLEINNREYVQKLIVE</sequence>
<keyword evidence="1" id="KW-0378">Hydrolase</keyword>
<keyword evidence="2" id="KW-0732">Signal</keyword>
<feature type="domain" description="BD-FAE-like" evidence="4">
    <location>
        <begin position="61"/>
        <end position="230"/>
    </location>
</feature>
<evidence type="ECO:0000313" key="6">
    <source>
        <dbReference type="Proteomes" id="UP001060919"/>
    </source>
</evidence>
<dbReference type="NCBIfam" id="TIGR04183">
    <property type="entry name" value="Por_Secre_tail"/>
    <property type="match status" value="1"/>
</dbReference>
<name>A0A915YKQ0_9BACT</name>
<dbReference type="EMBL" id="AP026867">
    <property type="protein sequence ID" value="BDS14568.1"/>
    <property type="molecule type" value="Genomic_DNA"/>
</dbReference>
<proteinExistence type="predicted"/>